<feature type="compositionally biased region" description="Low complexity" evidence="1">
    <location>
        <begin position="367"/>
        <end position="377"/>
    </location>
</feature>
<keyword evidence="2" id="KW-1133">Transmembrane helix</keyword>
<evidence type="ECO:0000256" key="2">
    <source>
        <dbReference type="SAM" id="Phobius"/>
    </source>
</evidence>
<keyword evidence="4" id="KW-1185">Reference proteome</keyword>
<accession>A0ABY3WGW1</accession>
<name>A0ABY3WGW1_9ACTN</name>
<feature type="compositionally biased region" description="Gly residues" evidence="1">
    <location>
        <begin position="406"/>
        <end position="440"/>
    </location>
</feature>
<sequence length="488" mass="48773">MKRRLHLIVMVVMAVLLGAGGTVIVTADEAAALPGTVTLDRTSGLITDGPMFSQATVSAACPEGHRDKIDIKVAKPTGTEGFLAVNITEGAPFGSAPFTVRMPTGSTPDAGSLKKGLGTSLADGVFPIRIKCKPATGTADAENYFAFNVEITGESWRIKEETVPAVSTSTSLSAGPVKQATIGSTYTLTATVTPDNAVGSVFFSGTDLGNSAATVPVVNGVATLQASVNSPVRTKSLKATFAPTDVTKFEGSVSADVSYAFVDPKSVRARDEEGEAVEPSATLEPGQKIRLVVKGFRPEESVDVALSGSEAQFTDGTAGADGVLNDYEFTVPEDAADGNATLSFTGADGGTEVDFAFLVGEAGGETEGATEGSTEGSTEGGTEGETEGATEGATEGETEGATEGADAGGADAGGTDSGGADIGGTDTGGAADGGTGGGEENPGPLASTGSVGLSLGILAALLLVVGGFVVYHAHRSGRLLSFGPTPRD</sequence>
<proteinExistence type="predicted"/>
<organism evidence="3 4">
    <name type="scientific">Streptomyces formicae</name>
    <dbReference type="NCBI Taxonomy" id="1616117"/>
    <lineage>
        <taxon>Bacteria</taxon>
        <taxon>Bacillati</taxon>
        <taxon>Actinomycetota</taxon>
        <taxon>Actinomycetes</taxon>
        <taxon>Kitasatosporales</taxon>
        <taxon>Streptomycetaceae</taxon>
        <taxon>Streptomyces</taxon>
    </lineage>
</organism>
<reference evidence="3 4" key="1">
    <citation type="submission" date="2021-03" db="EMBL/GenBank/DDBJ databases">
        <title>Complete genome of Streptomyces formicae strain 1H-GS9 (DSM 100524).</title>
        <authorList>
            <person name="Atanasov K.E."/>
            <person name="Altabella T."/>
            <person name="Ferrer A."/>
        </authorList>
    </citation>
    <scope>NUCLEOTIDE SEQUENCE [LARGE SCALE GENOMIC DNA]</scope>
    <source>
        <strain evidence="3 4">1H-GS9</strain>
    </source>
</reference>
<dbReference type="RefSeq" id="WP_242329475.1">
    <property type="nucleotide sequence ID" value="NZ_CP071872.1"/>
</dbReference>
<dbReference type="Proteomes" id="UP000828924">
    <property type="component" value="Chromosome"/>
</dbReference>
<gene>
    <name evidence="3" type="ORF">J4032_04860</name>
</gene>
<evidence type="ECO:0000313" key="4">
    <source>
        <dbReference type="Proteomes" id="UP000828924"/>
    </source>
</evidence>
<feature type="compositionally biased region" description="Acidic residues" evidence="1">
    <location>
        <begin position="382"/>
        <end position="400"/>
    </location>
</feature>
<evidence type="ECO:0000256" key="1">
    <source>
        <dbReference type="SAM" id="MobiDB-lite"/>
    </source>
</evidence>
<protein>
    <submittedName>
        <fullName evidence="3">Ig-like domain repeat protein</fullName>
    </submittedName>
</protein>
<feature type="region of interest" description="Disordered" evidence="1">
    <location>
        <begin position="364"/>
        <end position="445"/>
    </location>
</feature>
<dbReference type="EMBL" id="CP071872">
    <property type="protein sequence ID" value="UNM10935.1"/>
    <property type="molecule type" value="Genomic_DNA"/>
</dbReference>
<evidence type="ECO:0000313" key="3">
    <source>
        <dbReference type="EMBL" id="UNM10935.1"/>
    </source>
</evidence>
<keyword evidence="2" id="KW-0812">Transmembrane</keyword>
<feature type="transmembrane region" description="Helical" evidence="2">
    <location>
        <begin position="451"/>
        <end position="471"/>
    </location>
</feature>
<keyword evidence="2" id="KW-0472">Membrane</keyword>